<dbReference type="HOGENOM" id="CLU_166267_0_0_1"/>
<evidence type="ECO:0000313" key="3">
    <source>
        <dbReference type="Proteomes" id="UP000001055"/>
    </source>
</evidence>
<feature type="signal peptide" evidence="1">
    <location>
        <begin position="1"/>
        <end position="17"/>
    </location>
</feature>
<dbReference type="InParanoid" id="Q0V776"/>
<dbReference type="eggNOG" id="ENOG502R8KR">
    <property type="taxonomic scope" value="Eukaryota"/>
</dbReference>
<keyword evidence="1" id="KW-0732">Signal</keyword>
<organism evidence="2 3">
    <name type="scientific">Phaeosphaeria nodorum (strain SN15 / ATCC MYA-4574 / FGSC 10173)</name>
    <name type="common">Glume blotch fungus</name>
    <name type="synonym">Parastagonospora nodorum</name>
    <dbReference type="NCBI Taxonomy" id="321614"/>
    <lineage>
        <taxon>Eukaryota</taxon>
        <taxon>Fungi</taxon>
        <taxon>Dikarya</taxon>
        <taxon>Ascomycota</taxon>
        <taxon>Pezizomycotina</taxon>
        <taxon>Dothideomycetes</taxon>
        <taxon>Pleosporomycetidae</taxon>
        <taxon>Pleosporales</taxon>
        <taxon>Pleosporineae</taxon>
        <taxon>Phaeosphaeriaceae</taxon>
        <taxon>Parastagonospora</taxon>
    </lineage>
</organism>
<accession>Q0V776</accession>
<dbReference type="RefSeq" id="XP_001790833.1">
    <property type="nucleotide sequence ID" value="XM_001790781.1"/>
</dbReference>
<proteinExistence type="predicted"/>
<dbReference type="EMBL" id="CH445325">
    <property type="protein sequence ID" value="EAT91633.2"/>
    <property type="molecule type" value="Genomic_DNA"/>
</dbReference>
<dbReference type="Proteomes" id="UP000001055">
    <property type="component" value="Unassembled WGS sequence"/>
</dbReference>
<evidence type="ECO:0000313" key="2">
    <source>
        <dbReference type="EMBL" id="EAT91633.2"/>
    </source>
</evidence>
<dbReference type="VEuPathDB" id="FungiDB:JI435_001380"/>
<dbReference type="KEGG" id="pno:SNOG_00138"/>
<protein>
    <submittedName>
        <fullName evidence="2">Uncharacterized protein</fullName>
    </submittedName>
</protein>
<evidence type="ECO:0000256" key="1">
    <source>
        <dbReference type="SAM" id="SignalP"/>
    </source>
</evidence>
<sequence>MISTTFTIALLTALAAASPAALSARQGGYFVSVGNKYSGKGCNPNQLIFADPIFGNGNVCQPLDRFGDGGAINSYETLSVSAGCSGKLLVVCALSEG</sequence>
<reference evidence="3" key="1">
    <citation type="journal article" date="2007" name="Plant Cell">
        <title>Dothideomycete-plant interactions illuminated by genome sequencing and EST analysis of the wheat pathogen Stagonospora nodorum.</title>
        <authorList>
            <person name="Hane J.K."/>
            <person name="Lowe R.G."/>
            <person name="Solomon P.S."/>
            <person name="Tan K.C."/>
            <person name="Schoch C.L."/>
            <person name="Spatafora J.W."/>
            <person name="Crous P.W."/>
            <person name="Kodira C."/>
            <person name="Birren B.W."/>
            <person name="Galagan J.E."/>
            <person name="Torriani S.F."/>
            <person name="McDonald B.A."/>
            <person name="Oliver R.P."/>
        </authorList>
    </citation>
    <scope>NUCLEOTIDE SEQUENCE [LARGE SCALE GENOMIC DNA]</scope>
    <source>
        <strain evidence="3">SN15 / ATCC MYA-4574 / FGSC 10173</strain>
    </source>
</reference>
<dbReference type="GeneID" id="5967614"/>
<name>Q0V776_PHANO</name>
<feature type="chain" id="PRO_5004178488" evidence="1">
    <location>
        <begin position="18"/>
        <end position="97"/>
    </location>
</feature>
<gene>
    <name evidence="2" type="ORF">SNOG_00138</name>
</gene>
<dbReference type="AlphaFoldDB" id="Q0V776"/>